<dbReference type="Proteomes" id="UP000239239">
    <property type="component" value="Unassembled WGS sequence"/>
</dbReference>
<comment type="caution">
    <text evidence="1">The sequence shown here is derived from an EMBL/GenBank/DDBJ whole genome shotgun (WGS) entry which is preliminary data.</text>
</comment>
<dbReference type="InterPro" id="IPR010352">
    <property type="entry name" value="DUF945"/>
</dbReference>
<organism evidence="1 2">
    <name type="scientific">Legionella pneumophila</name>
    <dbReference type="NCBI Taxonomy" id="446"/>
    <lineage>
        <taxon>Bacteria</taxon>
        <taxon>Pseudomonadati</taxon>
        <taxon>Pseudomonadota</taxon>
        <taxon>Gammaproteobacteria</taxon>
        <taxon>Legionellales</taxon>
        <taxon>Legionellaceae</taxon>
        <taxon>Legionella</taxon>
    </lineage>
</organism>
<name>A0A2S6F616_LEGPN</name>
<gene>
    <name evidence="1" type="ORF">C3928_03365</name>
</gene>
<dbReference type="EMBL" id="PQWY01000004">
    <property type="protein sequence ID" value="PPK32879.1"/>
    <property type="molecule type" value="Genomic_DNA"/>
</dbReference>
<proteinExistence type="predicted"/>
<sequence>MQINNMEIIMKKLTGLVIILAVLILGGYYGMGILTERTVKKTVEVINQSNGLFADIQQYKRGWFCSDALVKWRLHVPERVVKDDDGKLQTTPAQDYQMEMPIKIYHGPIIYANKQVRFGMGFAQTVFPFPEKYNQQFNELFSQDSEKPQLDLSIFVNYLNKSTVELSIPSFKLTAKDGNGKFNWMGMDSTTSMSSNLDKVEGEIEFDGAEFSKDDTKLSLGKVTSEYDLHKTTTGLYLGQASFSLPSLAVVVKDQKMFEISELTLSSSSDIDDNLFSTHFSAALKSLFANGQNYGPGEVEMSLRNLDAEVLAKINEQANAMQRGTDQERQQALMAMLPELPKLFSKGAEFEISKLSLKLPQGMIDGNLLITLPKGDSSNPFELIQKTQGNAKLKMPIEVVKQLMQQSIMQQMAKQPEMQQALIQQLQSSQGQSNQAEPTPEQIASMQVDKQINELEQSGLITVDGKDYVIEMSLSEGKFTVNGKPFDPSMMKFQ</sequence>
<dbReference type="AlphaFoldDB" id="A0A2S6F616"/>
<protein>
    <submittedName>
        <fullName evidence="1">DUF945 domain-containing protein</fullName>
    </submittedName>
</protein>
<evidence type="ECO:0000313" key="2">
    <source>
        <dbReference type="Proteomes" id="UP000239239"/>
    </source>
</evidence>
<evidence type="ECO:0000313" key="1">
    <source>
        <dbReference type="EMBL" id="PPK32879.1"/>
    </source>
</evidence>
<accession>A0A2S6F616</accession>
<dbReference type="Pfam" id="PF06097">
    <property type="entry name" value="DUF945"/>
    <property type="match status" value="1"/>
</dbReference>
<dbReference type="OrthoDB" id="6222832at2"/>
<reference evidence="1 2" key="1">
    <citation type="submission" date="2018-02" db="EMBL/GenBank/DDBJ databases">
        <title>Draft genome sequences of four Legionella pneumophila clinical strains isolated in Ontario.</title>
        <authorList>
            <person name="Fortuna A."/>
            <person name="Ramnarine R."/>
            <person name="Li A."/>
            <person name="Frantz C."/>
            <person name="Mallo G."/>
        </authorList>
    </citation>
    <scope>NUCLEOTIDE SEQUENCE [LARGE SCALE GENOMIC DNA]</scope>
    <source>
        <strain evidence="1 2">LG61</strain>
    </source>
</reference>